<accession>A0A6G0W6K2</accession>
<name>A0A6G0W6K2_9STRA</name>
<evidence type="ECO:0000313" key="2">
    <source>
        <dbReference type="Proteomes" id="UP000481153"/>
    </source>
</evidence>
<dbReference type="EMBL" id="VJMJ01000327">
    <property type="protein sequence ID" value="KAF0722665.1"/>
    <property type="molecule type" value="Genomic_DNA"/>
</dbReference>
<gene>
    <name evidence="1" type="ORF">Ae201684_018264</name>
</gene>
<keyword evidence="2" id="KW-1185">Reference proteome</keyword>
<evidence type="ECO:0000313" key="1">
    <source>
        <dbReference type="EMBL" id="KAF0722665.1"/>
    </source>
</evidence>
<dbReference type="PANTHER" id="PTHR19863:SF5">
    <property type="entry name" value="WD REPEAT-CONTAINING PROTEIN 47"/>
    <property type="match status" value="1"/>
</dbReference>
<sequence>MDVALHHEEVLFLVVDYLRQKGLHHSAMVVQEESGIDMSWLCGPNSTVAQLREYIFAGQFKLAIDLVAPLQETNPTIHQNIVVFLCTQAFFESCLTLEQPRERIAWLTPLRGEVVNFEEWYGYAFLQSVESHPAFQTWNVYAKRMACFEKITAELRDESIQTDRYRKATPLHLETLLAQAMLHQFQAALTTSNQTRQPNSSFWNLMAAEWSPESPEDSDVSLLYLRHNQTAKNATGIVAKSIDFTNGSVLLDSLNSSPKELDNAMHNCCTQTDHTMESIATQTHAISQVHQPSQTNQVFFVPTETQTPNVILHESGSQTALLTGNSTTQTSPTSFTKDSSCQATSTMAENGCQTADHIVATPTNNNSEQEGIVESSLKQLNPTKDSDCQVEDISHQLSGHIVKSPVSANPQTAKNSERNDMIRLSAALFQANPRMTSREALEPLSVLQANRKVTHPEPVEPLELLQLDHKNASHEPVVKSEVIQIPGSKISREPLVLNNGWSPEPISGEITSSPRKKTAWEISSFKKPLTIGAMLNRYTGMSEVSIKQAIVTAEARESQAIRALAVSHSGKYVVIGTNARALRVLNIHDAITSFSSKIATKQLLPVGFLAIISENDCQGCERAV</sequence>
<dbReference type="PANTHER" id="PTHR19863">
    <property type="entry name" value="NEMITIN (NEURONAL ENRICHED MAP INTERACTING PROTEIN) HOMOLOG"/>
    <property type="match status" value="1"/>
</dbReference>
<dbReference type="Proteomes" id="UP000481153">
    <property type="component" value="Unassembled WGS sequence"/>
</dbReference>
<dbReference type="PROSITE" id="PS50896">
    <property type="entry name" value="LISH"/>
    <property type="match status" value="1"/>
</dbReference>
<reference evidence="1 2" key="1">
    <citation type="submission" date="2019-07" db="EMBL/GenBank/DDBJ databases">
        <title>Genomics analysis of Aphanomyces spp. identifies a new class of oomycete effector associated with host adaptation.</title>
        <authorList>
            <person name="Gaulin E."/>
        </authorList>
    </citation>
    <scope>NUCLEOTIDE SEQUENCE [LARGE SCALE GENOMIC DNA]</scope>
    <source>
        <strain evidence="1 2">ATCC 201684</strain>
    </source>
</reference>
<comment type="caution">
    <text evidence="1">The sequence shown here is derived from an EMBL/GenBank/DDBJ whole genome shotgun (WGS) entry which is preliminary data.</text>
</comment>
<dbReference type="AlphaFoldDB" id="A0A6G0W6K2"/>
<dbReference type="InterPro" id="IPR006594">
    <property type="entry name" value="LisH"/>
</dbReference>
<dbReference type="InterPro" id="IPR040067">
    <property type="entry name" value="WDR47"/>
</dbReference>
<proteinExistence type="predicted"/>
<organism evidence="1 2">
    <name type="scientific">Aphanomyces euteiches</name>
    <dbReference type="NCBI Taxonomy" id="100861"/>
    <lineage>
        <taxon>Eukaryota</taxon>
        <taxon>Sar</taxon>
        <taxon>Stramenopiles</taxon>
        <taxon>Oomycota</taxon>
        <taxon>Saprolegniomycetes</taxon>
        <taxon>Saprolegniales</taxon>
        <taxon>Verrucalvaceae</taxon>
        <taxon>Aphanomyces</taxon>
    </lineage>
</organism>
<protein>
    <submittedName>
        <fullName evidence="1">Uncharacterized protein</fullName>
    </submittedName>
</protein>
<dbReference type="SMART" id="SM00667">
    <property type="entry name" value="LisH"/>
    <property type="match status" value="1"/>
</dbReference>